<feature type="compositionally biased region" description="Low complexity" evidence="1">
    <location>
        <begin position="43"/>
        <end position="55"/>
    </location>
</feature>
<feature type="compositionally biased region" description="Pro residues" evidence="1">
    <location>
        <begin position="181"/>
        <end position="206"/>
    </location>
</feature>
<dbReference type="EMBL" id="JAUKTV010000022">
    <property type="protein sequence ID" value="KAK0704112.1"/>
    <property type="molecule type" value="Genomic_DNA"/>
</dbReference>
<gene>
    <name evidence="2" type="ORF">B0T21DRAFT_353249</name>
</gene>
<evidence type="ECO:0008006" key="4">
    <source>
        <dbReference type="Google" id="ProtNLM"/>
    </source>
</evidence>
<accession>A0AA39ZV38</accession>
<feature type="region of interest" description="Disordered" evidence="1">
    <location>
        <begin position="1"/>
        <end position="69"/>
    </location>
</feature>
<keyword evidence="3" id="KW-1185">Reference proteome</keyword>
<comment type="caution">
    <text evidence="2">The sequence shown here is derived from an EMBL/GenBank/DDBJ whole genome shotgun (WGS) entry which is preliminary data.</text>
</comment>
<feature type="compositionally biased region" description="Basic residues" evidence="1">
    <location>
        <begin position="139"/>
        <end position="148"/>
    </location>
</feature>
<name>A0AA39ZV38_9PEZI</name>
<dbReference type="AlphaFoldDB" id="A0AA39ZV38"/>
<sequence length="230" mass="23941">MLGTWTAINKPPRHPLPSHRPGPPTAGTSANAPGHAGAGHAGAGQPQAQLQPAGASSSERNGRARTTLAAEARAQKISANAKRVANPCDRCSKKNIDCQIALDDVDGKAACAGCVKGKTRCSLRSPQSSRAGSPENRSRRLAKGKRKSSSSSSSSSQNDEERGAPKRQKLSENPVKEEASPSPPPAAVPPAPILPAPALPLAPPLPAASSFLPANWTCRHQQCKLRCVWD</sequence>
<proteinExistence type="predicted"/>
<feature type="region of interest" description="Disordered" evidence="1">
    <location>
        <begin position="120"/>
        <end position="206"/>
    </location>
</feature>
<reference evidence="2" key="1">
    <citation type="submission" date="2023-06" db="EMBL/GenBank/DDBJ databases">
        <title>Genome-scale phylogeny and comparative genomics of the fungal order Sordariales.</title>
        <authorList>
            <consortium name="Lawrence Berkeley National Laboratory"/>
            <person name="Hensen N."/>
            <person name="Bonometti L."/>
            <person name="Westerberg I."/>
            <person name="Brannstrom I.O."/>
            <person name="Guillou S."/>
            <person name="Cros-Aarteil S."/>
            <person name="Calhoun S."/>
            <person name="Haridas S."/>
            <person name="Kuo A."/>
            <person name="Mondo S."/>
            <person name="Pangilinan J."/>
            <person name="Riley R."/>
            <person name="Labutti K."/>
            <person name="Andreopoulos B."/>
            <person name="Lipzen A."/>
            <person name="Chen C."/>
            <person name="Yanf M."/>
            <person name="Daum C."/>
            <person name="Ng V."/>
            <person name="Clum A."/>
            <person name="Steindorff A."/>
            <person name="Ohm R."/>
            <person name="Martin F."/>
            <person name="Silar P."/>
            <person name="Natvig D."/>
            <person name="Lalanne C."/>
            <person name="Gautier V."/>
            <person name="Ament-Velasquez S.L."/>
            <person name="Kruys A."/>
            <person name="Hutchinson M.I."/>
            <person name="Powell A.J."/>
            <person name="Barry K."/>
            <person name="Miller A.N."/>
            <person name="Grigoriev I.V."/>
            <person name="Debuchy R."/>
            <person name="Gladieux P."/>
            <person name="Thoren M.H."/>
            <person name="Johannesson H."/>
        </authorList>
    </citation>
    <scope>NUCLEOTIDE SEQUENCE</scope>
    <source>
        <strain evidence="2">CBS 540.89</strain>
    </source>
</reference>
<dbReference type="Proteomes" id="UP001172159">
    <property type="component" value="Unassembled WGS sequence"/>
</dbReference>
<evidence type="ECO:0000313" key="3">
    <source>
        <dbReference type="Proteomes" id="UP001172159"/>
    </source>
</evidence>
<protein>
    <recommendedName>
        <fullName evidence="4">Zn(2)-C6 fungal-type domain-containing protein</fullName>
    </recommendedName>
</protein>
<feature type="compositionally biased region" description="Polar residues" evidence="1">
    <location>
        <begin position="122"/>
        <end position="131"/>
    </location>
</feature>
<evidence type="ECO:0000313" key="2">
    <source>
        <dbReference type="EMBL" id="KAK0704112.1"/>
    </source>
</evidence>
<organism evidence="2 3">
    <name type="scientific">Apiosordaria backusii</name>
    <dbReference type="NCBI Taxonomy" id="314023"/>
    <lineage>
        <taxon>Eukaryota</taxon>
        <taxon>Fungi</taxon>
        <taxon>Dikarya</taxon>
        <taxon>Ascomycota</taxon>
        <taxon>Pezizomycotina</taxon>
        <taxon>Sordariomycetes</taxon>
        <taxon>Sordariomycetidae</taxon>
        <taxon>Sordariales</taxon>
        <taxon>Lasiosphaeriaceae</taxon>
        <taxon>Apiosordaria</taxon>
    </lineage>
</organism>
<evidence type="ECO:0000256" key="1">
    <source>
        <dbReference type="SAM" id="MobiDB-lite"/>
    </source>
</evidence>